<dbReference type="Gene3D" id="2.40.50.90">
    <property type="match status" value="1"/>
</dbReference>
<feature type="domain" description="TNase-like" evidence="1">
    <location>
        <begin position="119"/>
        <end position="247"/>
    </location>
</feature>
<organism evidence="2 3">
    <name type="scientific">Anaerolinea thermophila</name>
    <dbReference type="NCBI Taxonomy" id="167964"/>
    <lineage>
        <taxon>Bacteria</taxon>
        <taxon>Bacillati</taxon>
        <taxon>Chloroflexota</taxon>
        <taxon>Anaerolineae</taxon>
        <taxon>Anaerolineales</taxon>
        <taxon>Anaerolineaceae</taxon>
        <taxon>Anaerolinea</taxon>
    </lineage>
</organism>
<name>A0A101FXK9_9CHLR</name>
<dbReference type="SUPFAM" id="SSF50199">
    <property type="entry name" value="Staphylococcal nuclease"/>
    <property type="match status" value="1"/>
</dbReference>
<evidence type="ECO:0000259" key="1">
    <source>
        <dbReference type="PROSITE" id="PS50830"/>
    </source>
</evidence>
<dbReference type="EMBL" id="LGFU01000043">
    <property type="protein sequence ID" value="KUK46294.1"/>
    <property type="molecule type" value="Genomic_DNA"/>
</dbReference>
<evidence type="ECO:0000313" key="3">
    <source>
        <dbReference type="Proteomes" id="UP000064249"/>
    </source>
</evidence>
<evidence type="ECO:0000313" key="2">
    <source>
        <dbReference type="EMBL" id="KUK46294.1"/>
    </source>
</evidence>
<sequence>MMKFTGSLFNKIKLIFTSWLSTLMNKKFIKVFVICFSFLFIFLLALCRNSNSGKSNEDTLTLNHTEIASTIYAEIYMHTEIAATIFAQITPAASYTPIPTLDHFANILLKYPCDNPDLIRIQGQVSKVLDVDKIEMITDGEYKTIRYLGLDSSTDIESSLTSQAQLAALLKNQELVSGREIMVLSDNSLDNNGSLCGYVFTTDSFVNLEMINSGFFMANLSDGLLYSSLFREAENLAKKSQIGIWAIPTTTPTLHPTNTLIPTTTSAPALNCHPSYPDVCIPYPPPDLNCPDIPYRRFRVLPPDPHGFDGDHDGIGCESN</sequence>
<reference evidence="2 3" key="1">
    <citation type="journal article" date="2015" name="MBio">
        <title>Genome-Resolved Metagenomic Analysis Reveals Roles for Candidate Phyla and Other Microbial Community Members in Biogeochemical Transformations in Oil Reservoirs.</title>
        <authorList>
            <person name="Hu P."/>
            <person name="Tom L."/>
            <person name="Singh A."/>
            <person name="Thomas B.C."/>
            <person name="Baker B.J."/>
            <person name="Piceno Y.M."/>
            <person name="Andersen G.L."/>
            <person name="Banfield J.F."/>
        </authorList>
    </citation>
    <scope>NUCLEOTIDE SEQUENCE [LARGE SCALE GENOMIC DNA]</scope>
    <source>
        <strain evidence="2">46_16</strain>
    </source>
</reference>
<dbReference type="InterPro" id="IPR016071">
    <property type="entry name" value="Staphylococal_nuclease_OB-fold"/>
</dbReference>
<gene>
    <name evidence="2" type="ORF">XD73_0835</name>
</gene>
<dbReference type="SMART" id="SM00318">
    <property type="entry name" value="SNc"/>
    <property type="match status" value="1"/>
</dbReference>
<dbReference type="AlphaFoldDB" id="A0A101FXK9"/>
<dbReference type="Proteomes" id="UP000064249">
    <property type="component" value="Unassembled WGS sequence"/>
</dbReference>
<accession>A0A101FXK9</accession>
<dbReference type="Pfam" id="PF00565">
    <property type="entry name" value="SNase"/>
    <property type="match status" value="1"/>
</dbReference>
<protein>
    <submittedName>
        <fullName evidence="2">WD40 domain protein beta Propeller</fullName>
    </submittedName>
</protein>
<proteinExistence type="predicted"/>
<dbReference type="InterPro" id="IPR035437">
    <property type="entry name" value="SNase_OB-fold_sf"/>
</dbReference>
<comment type="caution">
    <text evidence="2">The sequence shown here is derived from an EMBL/GenBank/DDBJ whole genome shotgun (WGS) entry which is preliminary data.</text>
</comment>
<dbReference type="PROSITE" id="PS50830">
    <property type="entry name" value="TNASE_3"/>
    <property type="match status" value="1"/>
</dbReference>